<feature type="compositionally biased region" description="Basic and acidic residues" evidence="1">
    <location>
        <begin position="123"/>
        <end position="150"/>
    </location>
</feature>
<evidence type="ECO:0000313" key="2">
    <source>
        <dbReference type="EMBL" id="GFZ00839.1"/>
    </source>
</evidence>
<evidence type="ECO:0000313" key="3">
    <source>
        <dbReference type="Proteomes" id="UP000585474"/>
    </source>
</evidence>
<dbReference type="AlphaFoldDB" id="A0A7J0FQ46"/>
<dbReference type="Proteomes" id="UP000585474">
    <property type="component" value="Unassembled WGS sequence"/>
</dbReference>
<reference evidence="2 3" key="1">
    <citation type="submission" date="2019-07" db="EMBL/GenBank/DDBJ databases">
        <title>De Novo Assembly of kiwifruit Actinidia rufa.</title>
        <authorList>
            <person name="Sugita-Konishi S."/>
            <person name="Sato K."/>
            <person name="Mori E."/>
            <person name="Abe Y."/>
            <person name="Kisaki G."/>
            <person name="Hamano K."/>
            <person name="Suezawa K."/>
            <person name="Otani M."/>
            <person name="Fukuda T."/>
            <person name="Manabe T."/>
            <person name="Gomi K."/>
            <person name="Tabuchi M."/>
            <person name="Akimitsu K."/>
            <person name="Kataoka I."/>
        </authorList>
    </citation>
    <scope>NUCLEOTIDE SEQUENCE [LARGE SCALE GENOMIC DNA]</scope>
    <source>
        <strain evidence="3">cv. Fuchu</strain>
    </source>
</reference>
<protein>
    <submittedName>
        <fullName evidence="2">Uncharacterized protein</fullName>
    </submittedName>
</protein>
<feature type="compositionally biased region" description="Basic residues" evidence="1">
    <location>
        <begin position="76"/>
        <end position="88"/>
    </location>
</feature>
<comment type="caution">
    <text evidence="2">The sequence shown here is derived from an EMBL/GenBank/DDBJ whole genome shotgun (WGS) entry which is preliminary data.</text>
</comment>
<dbReference type="EMBL" id="BJWL01000014">
    <property type="protein sequence ID" value="GFZ00839.1"/>
    <property type="molecule type" value="Genomic_DNA"/>
</dbReference>
<name>A0A7J0FQ46_9ERIC</name>
<keyword evidence="3" id="KW-1185">Reference proteome</keyword>
<feature type="region of interest" description="Disordered" evidence="1">
    <location>
        <begin position="71"/>
        <end position="97"/>
    </location>
</feature>
<sequence length="157" mass="17039">MSSNGDSTVEGDIGGEAVAFACDVSLRVAIQEEALDDGSKGKQVAPLPEAKKAKTNRVAGVISAQPLVPGEGARALRPRGLSRGKAKEKKVAEENKARNKEMVRLEAKVTELKKSQALTKMDQDFLTKEEAEAEERERKKAEKKGKEMRIEFSPSST</sequence>
<gene>
    <name evidence="2" type="ORF">Acr_14g0004740</name>
</gene>
<evidence type="ECO:0000256" key="1">
    <source>
        <dbReference type="SAM" id="MobiDB-lite"/>
    </source>
</evidence>
<proteinExistence type="predicted"/>
<accession>A0A7J0FQ46</accession>
<feature type="region of interest" description="Disordered" evidence="1">
    <location>
        <begin position="123"/>
        <end position="157"/>
    </location>
</feature>
<organism evidence="2 3">
    <name type="scientific">Actinidia rufa</name>
    <dbReference type="NCBI Taxonomy" id="165716"/>
    <lineage>
        <taxon>Eukaryota</taxon>
        <taxon>Viridiplantae</taxon>
        <taxon>Streptophyta</taxon>
        <taxon>Embryophyta</taxon>
        <taxon>Tracheophyta</taxon>
        <taxon>Spermatophyta</taxon>
        <taxon>Magnoliopsida</taxon>
        <taxon>eudicotyledons</taxon>
        <taxon>Gunneridae</taxon>
        <taxon>Pentapetalae</taxon>
        <taxon>asterids</taxon>
        <taxon>Ericales</taxon>
        <taxon>Actinidiaceae</taxon>
        <taxon>Actinidia</taxon>
    </lineage>
</organism>